<organism evidence="1 2">
    <name type="scientific">Tribolium castaneum</name>
    <name type="common">Red flour beetle</name>
    <dbReference type="NCBI Taxonomy" id="7070"/>
    <lineage>
        <taxon>Eukaryota</taxon>
        <taxon>Metazoa</taxon>
        <taxon>Ecdysozoa</taxon>
        <taxon>Arthropoda</taxon>
        <taxon>Hexapoda</taxon>
        <taxon>Insecta</taxon>
        <taxon>Pterygota</taxon>
        <taxon>Neoptera</taxon>
        <taxon>Endopterygota</taxon>
        <taxon>Coleoptera</taxon>
        <taxon>Polyphaga</taxon>
        <taxon>Cucujiformia</taxon>
        <taxon>Tenebrionidae</taxon>
        <taxon>Tenebrionidae incertae sedis</taxon>
        <taxon>Tribolium</taxon>
    </lineage>
</organism>
<gene>
    <name evidence="1" type="primary">AUGUSTUS-3.0.2_09766</name>
    <name evidence="1" type="ORF">TcasGA2_TC009766</name>
</gene>
<protein>
    <submittedName>
        <fullName evidence="1">Neural cell adhesion molecule 2-like Protein</fullName>
    </submittedName>
</protein>
<proteinExistence type="predicted"/>
<dbReference type="EMBL" id="KQ971354">
    <property type="protein sequence ID" value="KYB26264.1"/>
    <property type="molecule type" value="Genomic_DNA"/>
</dbReference>
<dbReference type="AlphaFoldDB" id="A0A139WEB2"/>
<dbReference type="Proteomes" id="UP000007266">
    <property type="component" value="Linkage group 7"/>
</dbReference>
<evidence type="ECO:0000313" key="1">
    <source>
        <dbReference type="EMBL" id="KYB26264.1"/>
    </source>
</evidence>
<sequence length="36" mass="4023">MLARNGQLIRPKLDILHSGPDLILAPVSFSQQNSEY</sequence>
<reference evidence="1 2" key="2">
    <citation type="journal article" date="2010" name="Nucleic Acids Res.">
        <title>BeetleBase in 2010: revisions to provide comprehensive genomic information for Tribolium castaneum.</title>
        <authorList>
            <person name="Kim H.S."/>
            <person name="Murphy T."/>
            <person name="Xia J."/>
            <person name="Caragea D."/>
            <person name="Park Y."/>
            <person name="Beeman R.W."/>
            <person name="Lorenzen M.D."/>
            <person name="Butcher S."/>
            <person name="Manak J.R."/>
            <person name="Brown S.J."/>
        </authorList>
    </citation>
    <scope>GENOME REANNOTATION</scope>
    <source>
        <strain evidence="1 2">Georgia GA2</strain>
    </source>
</reference>
<name>A0A139WEB2_TRICA</name>
<reference evidence="1 2" key="1">
    <citation type="journal article" date="2008" name="Nature">
        <title>The genome of the model beetle and pest Tribolium castaneum.</title>
        <authorList>
            <consortium name="Tribolium Genome Sequencing Consortium"/>
            <person name="Richards S."/>
            <person name="Gibbs R.A."/>
            <person name="Weinstock G.M."/>
            <person name="Brown S.J."/>
            <person name="Denell R."/>
            <person name="Beeman R.W."/>
            <person name="Gibbs R."/>
            <person name="Beeman R.W."/>
            <person name="Brown S.J."/>
            <person name="Bucher G."/>
            <person name="Friedrich M."/>
            <person name="Grimmelikhuijzen C.J."/>
            <person name="Klingler M."/>
            <person name="Lorenzen M."/>
            <person name="Richards S."/>
            <person name="Roth S."/>
            <person name="Schroder R."/>
            <person name="Tautz D."/>
            <person name="Zdobnov E.M."/>
            <person name="Muzny D."/>
            <person name="Gibbs R.A."/>
            <person name="Weinstock G.M."/>
            <person name="Attaway T."/>
            <person name="Bell S."/>
            <person name="Buhay C.J."/>
            <person name="Chandrabose M.N."/>
            <person name="Chavez D."/>
            <person name="Clerk-Blankenburg K.P."/>
            <person name="Cree A."/>
            <person name="Dao M."/>
            <person name="Davis C."/>
            <person name="Chacko J."/>
            <person name="Dinh H."/>
            <person name="Dugan-Rocha S."/>
            <person name="Fowler G."/>
            <person name="Garner T.T."/>
            <person name="Garnes J."/>
            <person name="Gnirke A."/>
            <person name="Hawes A."/>
            <person name="Hernandez J."/>
            <person name="Hines S."/>
            <person name="Holder M."/>
            <person name="Hume J."/>
            <person name="Jhangiani S.N."/>
            <person name="Joshi V."/>
            <person name="Khan Z.M."/>
            <person name="Jackson L."/>
            <person name="Kovar C."/>
            <person name="Kowis A."/>
            <person name="Lee S."/>
            <person name="Lewis L.R."/>
            <person name="Margolis J."/>
            <person name="Morgan M."/>
            <person name="Nazareth L.V."/>
            <person name="Nguyen N."/>
            <person name="Okwuonu G."/>
            <person name="Parker D."/>
            <person name="Richards S."/>
            <person name="Ruiz S.J."/>
            <person name="Santibanez J."/>
            <person name="Savard J."/>
            <person name="Scherer S.E."/>
            <person name="Schneider B."/>
            <person name="Sodergren E."/>
            <person name="Tautz D."/>
            <person name="Vattahil S."/>
            <person name="Villasana D."/>
            <person name="White C.S."/>
            <person name="Wright R."/>
            <person name="Park Y."/>
            <person name="Beeman R.W."/>
            <person name="Lord J."/>
            <person name="Oppert B."/>
            <person name="Lorenzen M."/>
            <person name="Brown S."/>
            <person name="Wang L."/>
            <person name="Savard J."/>
            <person name="Tautz D."/>
            <person name="Richards S."/>
            <person name="Weinstock G."/>
            <person name="Gibbs R.A."/>
            <person name="Liu Y."/>
            <person name="Worley K."/>
            <person name="Weinstock G."/>
            <person name="Elsik C.G."/>
            <person name="Reese J.T."/>
            <person name="Elhaik E."/>
            <person name="Landan G."/>
            <person name="Graur D."/>
            <person name="Arensburger P."/>
            <person name="Atkinson P."/>
            <person name="Beeman R.W."/>
            <person name="Beidler J."/>
            <person name="Brown S.J."/>
            <person name="Demuth J.P."/>
            <person name="Drury D.W."/>
            <person name="Du Y.Z."/>
            <person name="Fujiwara H."/>
            <person name="Lorenzen M."/>
            <person name="Maselli V."/>
            <person name="Osanai M."/>
            <person name="Park Y."/>
            <person name="Robertson H.M."/>
            <person name="Tu Z."/>
            <person name="Wang J.J."/>
            <person name="Wang S."/>
            <person name="Richards S."/>
            <person name="Song H."/>
            <person name="Zhang L."/>
            <person name="Sodergren E."/>
            <person name="Werner D."/>
            <person name="Stanke M."/>
            <person name="Morgenstern B."/>
            <person name="Solovyev V."/>
            <person name="Kosarev P."/>
            <person name="Brown G."/>
            <person name="Chen H.C."/>
            <person name="Ermolaeva O."/>
            <person name="Hlavina W."/>
            <person name="Kapustin Y."/>
            <person name="Kiryutin B."/>
            <person name="Kitts P."/>
            <person name="Maglott D."/>
            <person name="Pruitt K."/>
            <person name="Sapojnikov V."/>
            <person name="Souvorov A."/>
            <person name="Mackey A.J."/>
            <person name="Waterhouse R.M."/>
            <person name="Wyder S."/>
            <person name="Zdobnov E.M."/>
            <person name="Zdobnov E.M."/>
            <person name="Wyder S."/>
            <person name="Kriventseva E.V."/>
            <person name="Kadowaki T."/>
            <person name="Bork P."/>
            <person name="Aranda M."/>
            <person name="Bao R."/>
            <person name="Beermann A."/>
            <person name="Berns N."/>
            <person name="Bolognesi R."/>
            <person name="Bonneton F."/>
            <person name="Bopp D."/>
            <person name="Brown S.J."/>
            <person name="Bucher G."/>
            <person name="Butts T."/>
            <person name="Chaumot A."/>
            <person name="Denell R.E."/>
            <person name="Ferrier D.E."/>
            <person name="Friedrich M."/>
            <person name="Gordon C.M."/>
            <person name="Jindra M."/>
            <person name="Klingler M."/>
            <person name="Lan Q."/>
            <person name="Lattorff H.M."/>
            <person name="Laudet V."/>
            <person name="von Levetsow C."/>
            <person name="Liu Z."/>
            <person name="Lutz R."/>
            <person name="Lynch J.A."/>
            <person name="da Fonseca R.N."/>
            <person name="Posnien N."/>
            <person name="Reuter R."/>
            <person name="Roth S."/>
            <person name="Savard J."/>
            <person name="Schinko J.B."/>
            <person name="Schmitt C."/>
            <person name="Schoppmeier M."/>
            <person name="Schroder R."/>
            <person name="Shippy T.D."/>
            <person name="Simonnet F."/>
            <person name="Marques-Souza H."/>
            <person name="Tautz D."/>
            <person name="Tomoyasu Y."/>
            <person name="Trauner J."/>
            <person name="Van der Zee M."/>
            <person name="Vervoort M."/>
            <person name="Wittkopp N."/>
            <person name="Wimmer E.A."/>
            <person name="Yang X."/>
            <person name="Jones A.K."/>
            <person name="Sattelle D.B."/>
            <person name="Ebert P.R."/>
            <person name="Nelson D."/>
            <person name="Scott J.G."/>
            <person name="Beeman R.W."/>
            <person name="Muthukrishnan S."/>
            <person name="Kramer K.J."/>
            <person name="Arakane Y."/>
            <person name="Beeman R.W."/>
            <person name="Zhu Q."/>
            <person name="Hogenkamp D."/>
            <person name="Dixit R."/>
            <person name="Oppert B."/>
            <person name="Jiang H."/>
            <person name="Zou Z."/>
            <person name="Marshall J."/>
            <person name="Elpidina E."/>
            <person name="Vinokurov K."/>
            <person name="Oppert C."/>
            <person name="Zou Z."/>
            <person name="Evans J."/>
            <person name="Lu Z."/>
            <person name="Zhao P."/>
            <person name="Sumathipala N."/>
            <person name="Altincicek B."/>
            <person name="Vilcinskas A."/>
            <person name="Williams M."/>
            <person name="Hultmark D."/>
            <person name="Hetru C."/>
            <person name="Jiang H."/>
            <person name="Grimmelikhuijzen C.J."/>
            <person name="Hauser F."/>
            <person name="Cazzamali G."/>
            <person name="Williamson M."/>
            <person name="Park Y."/>
            <person name="Li B."/>
            <person name="Tanaka Y."/>
            <person name="Predel R."/>
            <person name="Neupert S."/>
            <person name="Schachtner J."/>
            <person name="Verleyen P."/>
            <person name="Raible F."/>
            <person name="Bork P."/>
            <person name="Friedrich M."/>
            <person name="Walden K.K."/>
            <person name="Robertson H.M."/>
            <person name="Angeli S."/>
            <person name="Foret S."/>
            <person name="Bucher G."/>
            <person name="Schuetz S."/>
            <person name="Maleszka R."/>
            <person name="Wimmer E.A."/>
            <person name="Beeman R.W."/>
            <person name="Lorenzen M."/>
            <person name="Tomoyasu Y."/>
            <person name="Miller S.C."/>
            <person name="Grossmann D."/>
            <person name="Bucher G."/>
        </authorList>
    </citation>
    <scope>NUCLEOTIDE SEQUENCE [LARGE SCALE GENOMIC DNA]</scope>
    <source>
        <strain evidence="1 2">Georgia GA2</strain>
    </source>
</reference>
<keyword evidence="2" id="KW-1185">Reference proteome</keyword>
<accession>A0A139WEB2</accession>
<evidence type="ECO:0000313" key="2">
    <source>
        <dbReference type="Proteomes" id="UP000007266"/>
    </source>
</evidence>